<evidence type="ECO:0000256" key="2">
    <source>
        <dbReference type="ARBA" id="ARBA00022729"/>
    </source>
</evidence>
<feature type="compositionally biased region" description="Low complexity" evidence="9">
    <location>
        <begin position="36"/>
        <end position="46"/>
    </location>
</feature>
<proteinExistence type="inferred from homology"/>
<evidence type="ECO:0000256" key="4">
    <source>
        <dbReference type="ARBA" id="ARBA00023139"/>
    </source>
</evidence>
<keyword evidence="5" id="KW-0998">Cell outer membrane</keyword>
<keyword evidence="4" id="KW-0564">Palmitate</keyword>
<accession>A0ABW1VSU0</accession>
<evidence type="ECO:0000256" key="6">
    <source>
        <dbReference type="ARBA" id="ARBA00023288"/>
    </source>
</evidence>
<feature type="region of interest" description="Disordered" evidence="9">
    <location>
        <begin position="36"/>
        <end position="65"/>
    </location>
</feature>
<dbReference type="Proteomes" id="UP001596215">
    <property type="component" value="Unassembled WGS sequence"/>
</dbReference>
<keyword evidence="3" id="KW-0472">Membrane</keyword>
<reference evidence="11" key="1">
    <citation type="journal article" date="2019" name="Int. J. Syst. Evol. Microbiol.">
        <title>The Global Catalogue of Microorganisms (GCM) 10K type strain sequencing project: providing services to taxonomists for standard genome sequencing and annotation.</title>
        <authorList>
            <consortium name="The Broad Institute Genomics Platform"/>
            <consortium name="The Broad Institute Genome Sequencing Center for Infectious Disease"/>
            <person name="Wu L."/>
            <person name="Ma J."/>
        </authorList>
    </citation>
    <scope>NUCLEOTIDE SEQUENCE [LARGE SCALE GENOMIC DNA]</scope>
    <source>
        <strain evidence="11">CGMCC 4.1530</strain>
    </source>
</reference>
<evidence type="ECO:0000313" key="10">
    <source>
        <dbReference type="EMBL" id="MFC6362862.1"/>
    </source>
</evidence>
<evidence type="ECO:0000256" key="3">
    <source>
        <dbReference type="ARBA" id="ARBA00023136"/>
    </source>
</evidence>
<evidence type="ECO:0000256" key="9">
    <source>
        <dbReference type="SAM" id="MobiDB-lite"/>
    </source>
</evidence>
<dbReference type="Pfam" id="PF13627">
    <property type="entry name" value="LptM_cons"/>
    <property type="match status" value="1"/>
</dbReference>
<organism evidence="10 11">
    <name type="scientific">Tatumella punctata</name>
    <dbReference type="NCBI Taxonomy" id="399969"/>
    <lineage>
        <taxon>Bacteria</taxon>
        <taxon>Pseudomonadati</taxon>
        <taxon>Pseudomonadota</taxon>
        <taxon>Gammaproteobacteria</taxon>
        <taxon>Enterobacterales</taxon>
        <taxon>Erwiniaceae</taxon>
        <taxon>Tatumella</taxon>
    </lineage>
</organism>
<evidence type="ECO:0000256" key="8">
    <source>
        <dbReference type="ARBA" id="ARBA00049730"/>
    </source>
</evidence>
<comment type="subcellular location">
    <subcellularLocation>
        <location evidence="1">Cell outer membrane</location>
        <topology evidence="1">Lipid-anchor</topology>
    </subcellularLocation>
</comment>
<dbReference type="EMBL" id="JBHSUC010000016">
    <property type="protein sequence ID" value="MFC6362862.1"/>
    <property type="molecule type" value="Genomic_DNA"/>
</dbReference>
<comment type="similarity">
    <text evidence="7">Belongs to the LptM family.</text>
</comment>
<evidence type="ECO:0000313" key="11">
    <source>
        <dbReference type="Proteomes" id="UP001596215"/>
    </source>
</evidence>
<evidence type="ECO:0000256" key="7">
    <source>
        <dbReference type="ARBA" id="ARBA00049647"/>
    </source>
</evidence>
<dbReference type="PROSITE" id="PS51257">
    <property type="entry name" value="PROKAR_LIPOPROTEIN"/>
    <property type="match status" value="1"/>
</dbReference>
<keyword evidence="2" id="KW-0732">Signal</keyword>
<keyword evidence="11" id="KW-1185">Reference proteome</keyword>
<name>A0ABW1VSU0_9GAMM</name>
<keyword evidence="6 10" id="KW-0449">Lipoprotein</keyword>
<comment type="caution">
    <text evidence="10">The sequence shown here is derived from an EMBL/GenBank/DDBJ whole genome shotgun (WGS) entry which is preliminary data.</text>
</comment>
<dbReference type="RefSeq" id="WP_249213174.1">
    <property type="nucleotide sequence ID" value="NZ_BAAAFW010000025.1"/>
</dbReference>
<gene>
    <name evidence="10" type="ORF">ACFP73_12290</name>
</gene>
<evidence type="ECO:0000256" key="5">
    <source>
        <dbReference type="ARBA" id="ARBA00023237"/>
    </source>
</evidence>
<sequence length="65" mass="6877">MSVIKMKKMFGWLALIVIPAVLTGCGLKGPLYFPKTETTQQEQQQTAPVNTSETDAAAPAGTVAP</sequence>
<dbReference type="InterPro" id="IPR032831">
    <property type="entry name" value="LptM_cons"/>
</dbReference>
<dbReference type="NCBIfam" id="NF047847">
    <property type="entry name" value="SS_mature_LptM"/>
    <property type="match status" value="1"/>
</dbReference>
<protein>
    <recommendedName>
        <fullName evidence="8">LPS-assembly lipoprotein LptM</fullName>
    </recommendedName>
</protein>
<evidence type="ECO:0000256" key="1">
    <source>
        <dbReference type="ARBA" id="ARBA00004459"/>
    </source>
</evidence>